<dbReference type="STRING" id="1798664.A3C93_06280"/>
<evidence type="ECO:0000313" key="3">
    <source>
        <dbReference type="Proteomes" id="UP000178636"/>
    </source>
</evidence>
<keyword evidence="1" id="KW-0812">Transmembrane</keyword>
<comment type="caution">
    <text evidence="2">The sequence shown here is derived from an EMBL/GenBank/DDBJ whole genome shotgun (WGS) entry which is preliminary data.</text>
</comment>
<dbReference type="Proteomes" id="UP000178636">
    <property type="component" value="Unassembled WGS sequence"/>
</dbReference>
<evidence type="ECO:0000256" key="1">
    <source>
        <dbReference type="SAM" id="Phobius"/>
    </source>
</evidence>
<sequence length="104" mass="11632">MQSKMRGESELSLLAYLIVFVIVLIIEFGFGMMVSEKSAIEAARVNGFGDIKVTDKAIVFMSWRGCSSADDARFTVEATNSRGERVEFYVCVSWLFKGSTIRTK</sequence>
<protein>
    <submittedName>
        <fullName evidence="2">Uncharacterized protein</fullName>
    </submittedName>
</protein>
<keyword evidence="1" id="KW-1133">Transmembrane helix</keyword>
<gene>
    <name evidence="2" type="ORF">A3C93_06280</name>
</gene>
<reference evidence="2 3" key="1">
    <citation type="journal article" date="2016" name="Nat. Commun.">
        <title>Thousands of microbial genomes shed light on interconnected biogeochemical processes in an aquifer system.</title>
        <authorList>
            <person name="Anantharaman K."/>
            <person name="Brown C.T."/>
            <person name="Hug L.A."/>
            <person name="Sharon I."/>
            <person name="Castelle C.J."/>
            <person name="Probst A.J."/>
            <person name="Thomas B.C."/>
            <person name="Singh A."/>
            <person name="Wilkins M.J."/>
            <person name="Karaoz U."/>
            <person name="Brodie E.L."/>
            <person name="Williams K.H."/>
            <person name="Hubbard S.S."/>
            <person name="Banfield J.F."/>
        </authorList>
    </citation>
    <scope>NUCLEOTIDE SEQUENCE [LARGE SCALE GENOMIC DNA]</scope>
</reference>
<keyword evidence="1" id="KW-0472">Membrane</keyword>
<dbReference type="AlphaFoldDB" id="A0A1G2DG94"/>
<feature type="transmembrane region" description="Helical" evidence="1">
    <location>
        <begin position="13"/>
        <end position="34"/>
    </location>
</feature>
<name>A0A1G2DG94_9BACT</name>
<proteinExistence type="predicted"/>
<evidence type="ECO:0000313" key="2">
    <source>
        <dbReference type="EMBL" id="OGZ12684.1"/>
    </source>
</evidence>
<dbReference type="EMBL" id="MHLO01000016">
    <property type="protein sequence ID" value="OGZ12684.1"/>
    <property type="molecule type" value="Genomic_DNA"/>
</dbReference>
<organism evidence="2 3">
    <name type="scientific">Candidatus Lloydbacteria bacterium RIFCSPHIGHO2_02_FULL_54_17</name>
    <dbReference type="NCBI Taxonomy" id="1798664"/>
    <lineage>
        <taxon>Bacteria</taxon>
        <taxon>Candidatus Lloydiibacteriota</taxon>
    </lineage>
</organism>
<accession>A0A1G2DG94</accession>